<dbReference type="GO" id="GO:0048278">
    <property type="term" value="P:vesicle docking"/>
    <property type="evidence" value="ECO:0007669"/>
    <property type="project" value="TreeGrafter"/>
</dbReference>
<dbReference type="Proteomes" id="UP000019763">
    <property type="component" value="Unassembled WGS sequence"/>
</dbReference>
<dbReference type="GO" id="GO:0000149">
    <property type="term" value="F:SNARE binding"/>
    <property type="evidence" value="ECO:0007669"/>
    <property type="project" value="TreeGrafter"/>
</dbReference>
<dbReference type="eggNOG" id="KOG0810">
    <property type="taxonomic scope" value="Eukaryota"/>
</dbReference>
<dbReference type="CDD" id="cd15848">
    <property type="entry name" value="SNARE_syntaxin1-like"/>
    <property type="match status" value="1"/>
</dbReference>
<dbReference type="AlphaFoldDB" id="A0A023BCG4"/>
<dbReference type="GO" id="GO:0012505">
    <property type="term" value="C:endomembrane system"/>
    <property type="evidence" value="ECO:0007669"/>
    <property type="project" value="TreeGrafter"/>
</dbReference>
<dbReference type="GO" id="GO:0005886">
    <property type="term" value="C:plasma membrane"/>
    <property type="evidence" value="ECO:0007669"/>
    <property type="project" value="TreeGrafter"/>
</dbReference>
<dbReference type="OrthoDB" id="10255013at2759"/>
<sequence length="326" mass="37101">MQDCLNELRDAVASRNASLADQLPPRYSAIYETSTNERTDIGVFEEQLGKKIDENEGSSFMADYLAKINEIKAGIGRIHEGAEHLDHLKNKLKQTPTPDEEKAINNEIQKVLGENNRAIMATKAELESLRHENDLFHSKQPSSSETKIRENIHAAITRKFRVLLTEYQTIQTAYKKSVRDKIERQVKIAYPDVSEFELTEILEGADSTVAQQQIFARITGAHESLNYAYRDIQDKHRDVKRLEQSVVELHQMFVDLATLVDRQGEKLDLIAYAVNNAADYTEKADKDLIVAQQIQSKRKKWGCYISCCLIIVVIIVVLPIIVYVAK</sequence>
<dbReference type="InterPro" id="IPR010989">
    <property type="entry name" value="SNARE"/>
</dbReference>
<evidence type="ECO:0000256" key="7">
    <source>
        <dbReference type="SAM" id="Phobius"/>
    </source>
</evidence>
<dbReference type="GO" id="GO:0031201">
    <property type="term" value="C:SNARE complex"/>
    <property type="evidence" value="ECO:0007669"/>
    <property type="project" value="TreeGrafter"/>
</dbReference>
<dbReference type="EMBL" id="AFNH02000102">
    <property type="protein sequence ID" value="EZG83903.1"/>
    <property type="molecule type" value="Genomic_DNA"/>
</dbReference>
<dbReference type="GeneID" id="22910766"/>
<evidence type="ECO:0000313" key="9">
    <source>
        <dbReference type="EMBL" id="EZG83903.1"/>
    </source>
</evidence>
<dbReference type="InterPro" id="IPR000727">
    <property type="entry name" value="T_SNARE_dom"/>
</dbReference>
<evidence type="ECO:0000259" key="8">
    <source>
        <dbReference type="PROSITE" id="PS50192"/>
    </source>
</evidence>
<evidence type="ECO:0000256" key="5">
    <source>
        <dbReference type="ARBA" id="ARBA00023136"/>
    </source>
</evidence>
<evidence type="ECO:0000256" key="1">
    <source>
        <dbReference type="ARBA" id="ARBA00004211"/>
    </source>
</evidence>
<comment type="subcellular location">
    <subcellularLocation>
        <location evidence="1">Membrane</location>
        <topology evidence="1">Single-pass type IV membrane protein</topology>
    </subcellularLocation>
</comment>
<dbReference type="Gene3D" id="1.20.5.110">
    <property type="match status" value="1"/>
</dbReference>
<comment type="caution">
    <text evidence="9">The sequence shown here is derived from an EMBL/GenBank/DDBJ whole genome shotgun (WGS) entry which is preliminary data.</text>
</comment>
<keyword evidence="10" id="KW-1185">Reference proteome</keyword>
<feature type="transmembrane region" description="Helical" evidence="7">
    <location>
        <begin position="301"/>
        <end position="325"/>
    </location>
</feature>
<evidence type="ECO:0000256" key="6">
    <source>
        <dbReference type="RuleBase" id="RU003858"/>
    </source>
</evidence>
<dbReference type="VEuPathDB" id="CryptoDB:GNI_013860"/>
<dbReference type="SUPFAM" id="SSF47661">
    <property type="entry name" value="t-snare proteins"/>
    <property type="match status" value="1"/>
</dbReference>
<dbReference type="OMA" id="RWICFIL"/>
<proteinExistence type="inferred from homology"/>
<dbReference type="Pfam" id="PF05739">
    <property type="entry name" value="SNARE"/>
    <property type="match status" value="1"/>
</dbReference>
<dbReference type="PROSITE" id="PS00914">
    <property type="entry name" value="SYNTAXIN"/>
    <property type="match status" value="1"/>
</dbReference>
<dbReference type="GO" id="GO:0006906">
    <property type="term" value="P:vesicle fusion"/>
    <property type="evidence" value="ECO:0007669"/>
    <property type="project" value="TreeGrafter"/>
</dbReference>
<dbReference type="PANTHER" id="PTHR19957">
    <property type="entry name" value="SYNTAXIN"/>
    <property type="match status" value="1"/>
</dbReference>
<reference evidence="9" key="1">
    <citation type="submission" date="2013-12" db="EMBL/GenBank/DDBJ databases">
        <authorList>
            <person name="Omoto C.K."/>
            <person name="Sibley D."/>
            <person name="Venepally P."/>
            <person name="Hadjithomas M."/>
            <person name="Karamycheva S."/>
            <person name="Brunk B."/>
            <person name="Roos D."/>
            <person name="Caler E."/>
            <person name="Lorenzi H."/>
        </authorList>
    </citation>
    <scope>NUCLEOTIDE SEQUENCE</scope>
</reference>
<dbReference type="Pfam" id="PF00804">
    <property type="entry name" value="Syntaxin"/>
    <property type="match status" value="1"/>
</dbReference>
<dbReference type="GO" id="GO:0006886">
    <property type="term" value="P:intracellular protein transport"/>
    <property type="evidence" value="ECO:0007669"/>
    <property type="project" value="InterPro"/>
</dbReference>
<feature type="domain" description="T-SNARE coiled-coil homology" evidence="8">
    <location>
        <begin position="229"/>
        <end position="291"/>
    </location>
</feature>
<dbReference type="GO" id="GO:0006887">
    <property type="term" value="P:exocytosis"/>
    <property type="evidence" value="ECO:0007669"/>
    <property type="project" value="TreeGrafter"/>
</dbReference>
<evidence type="ECO:0000256" key="4">
    <source>
        <dbReference type="ARBA" id="ARBA00022989"/>
    </source>
</evidence>
<dbReference type="GO" id="GO:0005484">
    <property type="term" value="F:SNAP receptor activity"/>
    <property type="evidence" value="ECO:0007669"/>
    <property type="project" value="InterPro"/>
</dbReference>
<organism evidence="9 10">
    <name type="scientific">Gregarina niphandrodes</name>
    <name type="common">Septate eugregarine</name>
    <dbReference type="NCBI Taxonomy" id="110365"/>
    <lineage>
        <taxon>Eukaryota</taxon>
        <taxon>Sar</taxon>
        <taxon>Alveolata</taxon>
        <taxon>Apicomplexa</taxon>
        <taxon>Conoidasida</taxon>
        <taxon>Gregarinasina</taxon>
        <taxon>Eugregarinorida</taxon>
        <taxon>Gregarinidae</taxon>
        <taxon>Gregarina</taxon>
    </lineage>
</organism>
<protein>
    <submittedName>
        <fullName evidence="9">Syntaxin</fullName>
    </submittedName>
</protein>
<dbReference type="PROSITE" id="PS50192">
    <property type="entry name" value="T_SNARE"/>
    <property type="match status" value="1"/>
</dbReference>
<evidence type="ECO:0000256" key="2">
    <source>
        <dbReference type="ARBA" id="ARBA00009063"/>
    </source>
</evidence>
<dbReference type="InterPro" id="IPR006011">
    <property type="entry name" value="Syntaxin_N"/>
</dbReference>
<dbReference type="InterPro" id="IPR006012">
    <property type="entry name" value="Syntaxin/epimorphin_CS"/>
</dbReference>
<keyword evidence="5 7" id="KW-0472">Membrane</keyword>
<dbReference type="SMART" id="SM00503">
    <property type="entry name" value="SynN"/>
    <property type="match status" value="1"/>
</dbReference>
<evidence type="ECO:0000313" key="10">
    <source>
        <dbReference type="Proteomes" id="UP000019763"/>
    </source>
</evidence>
<dbReference type="InterPro" id="IPR045242">
    <property type="entry name" value="Syntaxin"/>
</dbReference>
<gene>
    <name evidence="9" type="ORF">GNI_013860</name>
</gene>
<dbReference type="Gene3D" id="1.20.58.70">
    <property type="match status" value="1"/>
</dbReference>
<evidence type="ECO:0000256" key="3">
    <source>
        <dbReference type="ARBA" id="ARBA00022692"/>
    </source>
</evidence>
<keyword evidence="4 7" id="KW-1133">Transmembrane helix</keyword>
<dbReference type="PANTHER" id="PTHR19957:SF307">
    <property type="entry name" value="PROTEIN SSO1-RELATED"/>
    <property type="match status" value="1"/>
</dbReference>
<dbReference type="RefSeq" id="XP_011128902.1">
    <property type="nucleotide sequence ID" value="XM_011130600.1"/>
</dbReference>
<comment type="similarity">
    <text evidence="2 6">Belongs to the syntaxin family.</text>
</comment>
<dbReference type="SMART" id="SM00397">
    <property type="entry name" value="t_SNARE"/>
    <property type="match status" value="1"/>
</dbReference>
<accession>A0A023BCG4</accession>
<keyword evidence="3 7" id="KW-0812">Transmembrane</keyword>
<name>A0A023BCG4_GRENI</name>